<dbReference type="EMBL" id="ABGD02000019">
    <property type="protein sequence ID" value="EDS10941.1"/>
    <property type="molecule type" value="Genomic_DNA"/>
</dbReference>
<dbReference type="Proteomes" id="UP000003803">
    <property type="component" value="Unassembled WGS sequence"/>
</dbReference>
<organism evidence="1 2">
    <name type="scientific">Anaerotruncus colihominis DSM 17241</name>
    <dbReference type="NCBI Taxonomy" id="445972"/>
    <lineage>
        <taxon>Bacteria</taxon>
        <taxon>Bacillati</taxon>
        <taxon>Bacillota</taxon>
        <taxon>Clostridia</taxon>
        <taxon>Eubacteriales</taxon>
        <taxon>Oscillospiraceae</taxon>
        <taxon>Anaerotruncus</taxon>
    </lineage>
</organism>
<reference evidence="1" key="1">
    <citation type="submission" date="2007-11" db="EMBL/GenBank/DDBJ databases">
        <authorList>
            <person name="Fulton L."/>
            <person name="Clifton S."/>
            <person name="Fulton B."/>
            <person name="Xu J."/>
            <person name="Minx P."/>
            <person name="Pepin K.H."/>
            <person name="Johnson M."/>
            <person name="Thiruvilangam P."/>
            <person name="Bhonagiri V."/>
            <person name="Nash W.E."/>
            <person name="Mardis E.R."/>
            <person name="Wilson R.K."/>
        </authorList>
    </citation>
    <scope>NUCLEOTIDE SEQUENCE [LARGE SCALE GENOMIC DNA]</scope>
    <source>
        <strain evidence="1">DSM 17241</strain>
    </source>
</reference>
<evidence type="ECO:0000313" key="2">
    <source>
        <dbReference type="Proteomes" id="UP000003803"/>
    </source>
</evidence>
<dbReference type="AlphaFoldDB" id="B0PCI6"/>
<accession>B0PCI6</accession>
<gene>
    <name evidence="1" type="ORF">ANACOL_02495</name>
</gene>
<evidence type="ECO:0000313" key="1">
    <source>
        <dbReference type="EMBL" id="EDS10941.1"/>
    </source>
</evidence>
<keyword evidence="2" id="KW-1185">Reference proteome</keyword>
<sequence length="58" mass="6834">MMFFSEISKPIIQRNHPGVILSYPSSDRRCLAKKSLNNLLYQERNNILTSDESVWYDN</sequence>
<dbReference type="HOGENOM" id="CLU_2969178_0_0_9"/>
<protein>
    <submittedName>
        <fullName evidence="1">Uncharacterized protein</fullName>
    </submittedName>
</protein>
<comment type="caution">
    <text evidence="1">The sequence shown here is derived from an EMBL/GenBank/DDBJ whole genome shotgun (WGS) entry which is preliminary data.</text>
</comment>
<name>B0PCI6_9FIRM</name>
<reference evidence="1" key="2">
    <citation type="submission" date="2013-09" db="EMBL/GenBank/DDBJ databases">
        <title>Draft genome sequence of Anaerotruncus colihominis(DSM 17241).</title>
        <authorList>
            <person name="Sudarsanam P."/>
            <person name="Ley R."/>
            <person name="Guruge J."/>
            <person name="Turnbaugh P.J."/>
            <person name="Mahowald M."/>
            <person name="Liep D."/>
            <person name="Gordon J."/>
        </authorList>
    </citation>
    <scope>NUCLEOTIDE SEQUENCE</scope>
    <source>
        <strain evidence="1">DSM 17241</strain>
    </source>
</reference>
<proteinExistence type="predicted"/>